<evidence type="ECO:0000313" key="2">
    <source>
        <dbReference type="EMBL" id="CAI2376009.1"/>
    </source>
</evidence>
<feature type="compositionally biased region" description="Basic and acidic residues" evidence="1">
    <location>
        <begin position="416"/>
        <end position="430"/>
    </location>
</feature>
<evidence type="ECO:0000256" key="1">
    <source>
        <dbReference type="SAM" id="MobiDB-lite"/>
    </source>
</evidence>
<protein>
    <submittedName>
        <fullName evidence="2">Uncharacterized protein</fullName>
    </submittedName>
</protein>
<evidence type="ECO:0000313" key="3">
    <source>
        <dbReference type="Proteomes" id="UP001295684"/>
    </source>
</evidence>
<dbReference type="Proteomes" id="UP001295684">
    <property type="component" value="Unassembled WGS sequence"/>
</dbReference>
<organism evidence="2 3">
    <name type="scientific">Euplotes crassus</name>
    <dbReference type="NCBI Taxonomy" id="5936"/>
    <lineage>
        <taxon>Eukaryota</taxon>
        <taxon>Sar</taxon>
        <taxon>Alveolata</taxon>
        <taxon>Ciliophora</taxon>
        <taxon>Intramacronucleata</taxon>
        <taxon>Spirotrichea</taxon>
        <taxon>Hypotrichia</taxon>
        <taxon>Euplotida</taxon>
        <taxon>Euplotidae</taxon>
        <taxon>Moneuplotes</taxon>
    </lineage>
</organism>
<feature type="compositionally biased region" description="Polar residues" evidence="1">
    <location>
        <begin position="406"/>
        <end position="415"/>
    </location>
</feature>
<comment type="caution">
    <text evidence="2">The sequence shown here is derived from an EMBL/GenBank/DDBJ whole genome shotgun (WGS) entry which is preliminary data.</text>
</comment>
<gene>
    <name evidence="2" type="ORF">ECRASSUSDP1_LOCUS17377</name>
</gene>
<name>A0AAD2D024_EUPCR</name>
<accession>A0AAD2D024</accession>
<keyword evidence="3" id="KW-1185">Reference proteome</keyword>
<dbReference type="AlphaFoldDB" id="A0AAD2D024"/>
<reference evidence="2" key="1">
    <citation type="submission" date="2023-07" db="EMBL/GenBank/DDBJ databases">
        <authorList>
            <consortium name="AG Swart"/>
            <person name="Singh M."/>
            <person name="Singh A."/>
            <person name="Seah K."/>
            <person name="Emmerich C."/>
        </authorList>
    </citation>
    <scope>NUCLEOTIDE SEQUENCE</scope>
    <source>
        <strain evidence="2">DP1</strain>
    </source>
</reference>
<sequence length="476" mass="54365">MRRSFYVKESKEKIHRTKVFSKNRLDLLCKSMNESKNYSQSVDVKAKKRRGRMKSFKIDATRNPISPLQADLDCGELSALHNKITLEKAFIKDERKYSALSNNVDKIGKDIANAHKVLANIVGKNTLQTSPKKTKYKNSLRNSSLNLGLQTIQENNKTISNQLLLPKLDKSSKSIFNQFDSNGTPTLRRIRAESMAVGLDSEKLRNKRGTICCLSPTKKISMGKNSSCCFSPSKKSSDYFSNSPRKSATSKKDIENMKPPRNFKICPIEFKDSSVNLSEKRLPVKSTDWYFQGKLKFIAKRIFCHKFDPNEDYSVKSLEKGVCSAEKCKKCDPFKQYLKLLKRYLKKTGVEEQSKVMNQFSSLENALLVPGKYRINEKSKFLKRKTKISHPCLINKTKDLKERTRLSSSDTMNQTRDTKATLKGESQDKVKPKTKPKCIICATLSSYKSKECTHTKKSIISLNSKKNKGYLYLKKS</sequence>
<dbReference type="EMBL" id="CAMPGE010017538">
    <property type="protein sequence ID" value="CAI2376009.1"/>
    <property type="molecule type" value="Genomic_DNA"/>
</dbReference>
<feature type="region of interest" description="Disordered" evidence="1">
    <location>
        <begin position="404"/>
        <end position="430"/>
    </location>
</feature>
<proteinExistence type="predicted"/>